<feature type="domain" description="Type II methyltransferase M.TaqI-like" evidence="7">
    <location>
        <begin position="192"/>
        <end position="380"/>
    </location>
</feature>
<dbReference type="InterPro" id="IPR029063">
    <property type="entry name" value="SAM-dependent_MTases_sf"/>
</dbReference>
<proteinExistence type="inferred from homology"/>
<dbReference type="PANTHER" id="PTHR33841">
    <property type="entry name" value="DNA METHYLTRANSFERASE YEEA-RELATED"/>
    <property type="match status" value="1"/>
</dbReference>
<dbReference type="InterPro" id="IPR011639">
    <property type="entry name" value="MethylTrfase_TaqI-like_dom"/>
</dbReference>
<accession>A0A3S4BIS8</accession>
<keyword evidence="9" id="KW-1185">Reference proteome</keyword>
<keyword evidence="3 8" id="KW-0489">Methyltransferase</keyword>
<comment type="catalytic activity">
    <reaction evidence="6">
        <text>a 2'-deoxyadenosine in DNA + S-adenosyl-L-methionine = an N(6)-methyl-2'-deoxyadenosine in DNA + S-adenosyl-L-homocysteine + H(+)</text>
        <dbReference type="Rhea" id="RHEA:15197"/>
        <dbReference type="Rhea" id="RHEA-COMP:12418"/>
        <dbReference type="Rhea" id="RHEA-COMP:12419"/>
        <dbReference type="ChEBI" id="CHEBI:15378"/>
        <dbReference type="ChEBI" id="CHEBI:57856"/>
        <dbReference type="ChEBI" id="CHEBI:59789"/>
        <dbReference type="ChEBI" id="CHEBI:90615"/>
        <dbReference type="ChEBI" id="CHEBI:90616"/>
        <dbReference type="EC" id="2.1.1.72"/>
    </reaction>
</comment>
<dbReference type="AlphaFoldDB" id="A0A3S4BIS8"/>
<sequence>MERLGRVVRTVAAQVEATVGVPFEDLYRPSRSGLGFTLKTGDEARRAAWALVGEWLVAASVEAQCVAGGLRAAHEWFWDGSGRALGLVPEVDLPINVANAVELRALLPYLLDPMAAATRRDVMNTLSTAQERHLRKASGVYYTPGDVAHLMVERVLATAKESHLWLDPAHGSGVFLRAVLSAIHDDPAAHDRIYGVDLEPLAAEACSFVLTAEDIVLSPNGPAPWERWHRFRRNLATGDSLLIDTSSTSDGSVPSFELFEPDGRPLDGHPLGRFKPWRLESVFPETAQPGFARVVANPPYASLRHSAASFHLPALRAVTGPRTRQDISPAFVELCTSLLPADGALNVVMPLSVVSSTRSPFPELRQHLAGQPGSLELLSFDRVPDALFGDDIKTRNAIVHLDKNGPRAFTASPLYRWTSRTREMALAAIPVTSIADLEGVPQVIPKIGAEWERDLIVACSNQTRYLEHWHTTVRLVPLTRVKASFDEEQSDVLALAPTAYNFLGVLRDPYRAVTEGHSSQNSFWILRFVSELYASAAYALLSSRLAFWIWHVIGDGFHVTGMVHRRIPVPTGDASRVERLADLGDRLWKAALQSPSVSTNRGRTTVAYPTWIHTDLIDAIDAELGSFIDVDYRERLSQWYEELVVVDLDSKRRNLIRRMAQ</sequence>
<dbReference type="Proteomes" id="UP000269998">
    <property type="component" value="Chromosome"/>
</dbReference>
<dbReference type="Pfam" id="PF07669">
    <property type="entry name" value="Eco57I"/>
    <property type="match status" value="1"/>
</dbReference>
<name>A0A3S4BIS8_9MYCO</name>
<dbReference type="EC" id="2.1.1.72" evidence="2"/>
<organism evidence="8 9">
    <name type="scientific">Mycobacterium basiliense</name>
    <dbReference type="NCBI Taxonomy" id="2094119"/>
    <lineage>
        <taxon>Bacteria</taxon>
        <taxon>Bacillati</taxon>
        <taxon>Actinomycetota</taxon>
        <taxon>Actinomycetes</taxon>
        <taxon>Mycobacteriales</taxon>
        <taxon>Mycobacteriaceae</taxon>
        <taxon>Mycobacterium</taxon>
    </lineage>
</organism>
<dbReference type="KEGG" id="mbai:MB901379_04229"/>
<comment type="similarity">
    <text evidence="1">Belongs to the N(4)/N(6)-methyltransferase family.</text>
</comment>
<evidence type="ECO:0000256" key="5">
    <source>
        <dbReference type="ARBA" id="ARBA00022691"/>
    </source>
</evidence>
<evidence type="ECO:0000313" key="8">
    <source>
        <dbReference type="EMBL" id="VDM90627.1"/>
    </source>
</evidence>
<evidence type="ECO:0000259" key="7">
    <source>
        <dbReference type="Pfam" id="PF07669"/>
    </source>
</evidence>
<dbReference type="PRINTS" id="PR00507">
    <property type="entry name" value="N12N6MTFRASE"/>
</dbReference>
<dbReference type="Gene3D" id="3.40.50.150">
    <property type="entry name" value="Vaccinia Virus protein VP39"/>
    <property type="match status" value="1"/>
</dbReference>
<dbReference type="GO" id="GO:0006304">
    <property type="term" value="P:DNA modification"/>
    <property type="evidence" value="ECO:0007669"/>
    <property type="project" value="InterPro"/>
</dbReference>
<dbReference type="GO" id="GO:0032259">
    <property type="term" value="P:methylation"/>
    <property type="evidence" value="ECO:0007669"/>
    <property type="project" value="UniProtKB-KW"/>
</dbReference>
<dbReference type="PANTHER" id="PTHR33841:SF5">
    <property type="entry name" value="DNA METHYLASE (MODIFICATION METHYLASE) (METHYLTRANSFERASE)-RELATED"/>
    <property type="match status" value="1"/>
</dbReference>
<evidence type="ECO:0000256" key="3">
    <source>
        <dbReference type="ARBA" id="ARBA00022603"/>
    </source>
</evidence>
<dbReference type="InterPro" id="IPR050953">
    <property type="entry name" value="N4_N6_ade-DNA_methylase"/>
</dbReference>
<reference evidence="9" key="1">
    <citation type="submission" date="2018-02" db="EMBL/GenBank/DDBJ databases">
        <authorList>
            <person name="Seth-Smith MB H."/>
            <person name="Seth-Smith H."/>
        </authorList>
    </citation>
    <scope>NUCLEOTIDE SEQUENCE [LARGE SCALE GENOMIC DNA]</scope>
</reference>
<protein>
    <recommendedName>
        <fullName evidence="2">site-specific DNA-methyltransferase (adenine-specific)</fullName>
        <ecNumber evidence="2">2.1.1.72</ecNumber>
    </recommendedName>
</protein>
<evidence type="ECO:0000256" key="6">
    <source>
        <dbReference type="ARBA" id="ARBA00047942"/>
    </source>
</evidence>
<evidence type="ECO:0000256" key="1">
    <source>
        <dbReference type="ARBA" id="ARBA00006594"/>
    </source>
</evidence>
<evidence type="ECO:0000256" key="4">
    <source>
        <dbReference type="ARBA" id="ARBA00022679"/>
    </source>
</evidence>
<evidence type="ECO:0000313" key="9">
    <source>
        <dbReference type="Proteomes" id="UP000269998"/>
    </source>
</evidence>
<keyword evidence="4 8" id="KW-0808">Transferase</keyword>
<keyword evidence="5" id="KW-0949">S-adenosyl-L-methionine</keyword>
<dbReference type="SUPFAM" id="SSF53335">
    <property type="entry name" value="S-adenosyl-L-methionine-dependent methyltransferases"/>
    <property type="match status" value="1"/>
</dbReference>
<evidence type="ECO:0000256" key="2">
    <source>
        <dbReference type="ARBA" id="ARBA00011900"/>
    </source>
</evidence>
<dbReference type="EMBL" id="LR130759">
    <property type="protein sequence ID" value="VDM90627.1"/>
    <property type="molecule type" value="Genomic_DNA"/>
</dbReference>
<dbReference type="GO" id="GO:0009007">
    <property type="term" value="F:site-specific DNA-methyltransferase (adenine-specific) activity"/>
    <property type="evidence" value="ECO:0007669"/>
    <property type="project" value="UniProtKB-EC"/>
</dbReference>
<gene>
    <name evidence="8" type="ORF">MB901379_04229</name>
</gene>